<dbReference type="GO" id="GO:0008270">
    <property type="term" value="F:zinc ion binding"/>
    <property type="evidence" value="ECO:0007669"/>
    <property type="project" value="UniProtKB-KW"/>
</dbReference>
<dbReference type="OrthoDB" id="1111214at2759"/>
<evidence type="ECO:0000259" key="3">
    <source>
        <dbReference type="PROSITE" id="PS50158"/>
    </source>
</evidence>
<organism evidence="4 5">
    <name type="scientific">Cucumis melo var. makuwa</name>
    <name type="common">Oriental melon</name>
    <dbReference type="NCBI Taxonomy" id="1194695"/>
    <lineage>
        <taxon>Eukaryota</taxon>
        <taxon>Viridiplantae</taxon>
        <taxon>Streptophyta</taxon>
        <taxon>Embryophyta</taxon>
        <taxon>Tracheophyta</taxon>
        <taxon>Spermatophyta</taxon>
        <taxon>Magnoliopsida</taxon>
        <taxon>eudicotyledons</taxon>
        <taxon>Gunneridae</taxon>
        <taxon>Pentapetalae</taxon>
        <taxon>rosids</taxon>
        <taxon>fabids</taxon>
        <taxon>Cucurbitales</taxon>
        <taxon>Cucurbitaceae</taxon>
        <taxon>Benincaseae</taxon>
        <taxon>Cucumis</taxon>
    </lineage>
</organism>
<dbReference type="InterPro" id="IPR005162">
    <property type="entry name" value="Retrotrans_gag_dom"/>
</dbReference>
<dbReference type="EMBL" id="SSTE01007192">
    <property type="protein sequence ID" value="KAA0057584.1"/>
    <property type="molecule type" value="Genomic_DNA"/>
</dbReference>
<dbReference type="PROSITE" id="PS50158">
    <property type="entry name" value="ZF_CCHC"/>
    <property type="match status" value="1"/>
</dbReference>
<sequence>MKKLLEARFLPPNYELTLYNPYQNCRQGSRTVVEYIEEFHTLSARTNLSENEQHQIMRFIGGLRFDIKEKSHSNKANEQPAKSIADKSRVVDTQDAAKRKEIVSKGKSQNNCACASLGKCFRCGQSSHLSNNCPPRKTIALAEEGDSYISKDDKEEEA</sequence>
<comment type="caution">
    <text evidence="4">The sequence shown here is derived from an EMBL/GenBank/DDBJ whole genome shotgun (WGS) entry which is preliminary data.</text>
</comment>
<dbReference type="GO" id="GO:0003676">
    <property type="term" value="F:nucleic acid binding"/>
    <property type="evidence" value="ECO:0007669"/>
    <property type="project" value="InterPro"/>
</dbReference>
<name>A0A5A7UR52_CUCMM</name>
<dbReference type="Pfam" id="PF03732">
    <property type="entry name" value="Retrotrans_gag"/>
    <property type="match status" value="1"/>
</dbReference>
<evidence type="ECO:0000313" key="4">
    <source>
        <dbReference type="EMBL" id="KAA0057584.1"/>
    </source>
</evidence>
<dbReference type="AlphaFoldDB" id="A0A5A7UR52"/>
<dbReference type="Proteomes" id="UP000321393">
    <property type="component" value="Unassembled WGS sequence"/>
</dbReference>
<dbReference type="PANTHER" id="PTHR35046">
    <property type="entry name" value="ZINC KNUCKLE (CCHC-TYPE) FAMILY PROTEIN"/>
    <property type="match status" value="1"/>
</dbReference>
<gene>
    <name evidence="4" type="ORF">E6C27_scaffold497G00570</name>
</gene>
<evidence type="ECO:0000256" key="2">
    <source>
        <dbReference type="SAM" id="MobiDB-lite"/>
    </source>
</evidence>
<keyword evidence="1" id="KW-0863">Zinc-finger</keyword>
<keyword evidence="1" id="KW-0479">Metal-binding</keyword>
<feature type="domain" description="CCHC-type" evidence="3">
    <location>
        <begin position="119"/>
        <end position="134"/>
    </location>
</feature>
<evidence type="ECO:0000313" key="5">
    <source>
        <dbReference type="Proteomes" id="UP000321393"/>
    </source>
</evidence>
<feature type="region of interest" description="Disordered" evidence="2">
    <location>
        <begin position="70"/>
        <end position="105"/>
    </location>
</feature>
<evidence type="ECO:0000256" key="1">
    <source>
        <dbReference type="PROSITE-ProRule" id="PRU00047"/>
    </source>
</evidence>
<keyword evidence="1" id="KW-0862">Zinc</keyword>
<dbReference type="PANTHER" id="PTHR35046:SF9">
    <property type="entry name" value="RNA-DIRECTED DNA POLYMERASE"/>
    <property type="match status" value="1"/>
</dbReference>
<feature type="compositionally biased region" description="Basic and acidic residues" evidence="2">
    <location>
        <begin position="84"/>
        <end position="104"/>
    </location>
</feature>
<reference evidence="4 5" key="1">
    <citation type="submission" date="2019-08" db="EMBL/GenBank/DDBJ databases">
        <title>Draft genome sequences of two oriental melons (Cucumis melo L. var makuwa).</title>
        <authorList>
            <person name="Kwon S.-Y."/>
        </authorList>
    </citation>
    <scope>NUCLEOTIDE SEQUENCE [LARGE SCALE GENOMIC DNA]</scope>
    <source>
        <strain evidence="5">cv. SW 3</strain>
        <tissue evidence="4">Leaf</tissue>
    </source>
</reference>
<proteinExistence type="predicted"/>
<protein>
    <submittedName>
        <fullName evidence="4">Transposon Ty3-G Gag-Pol polyprotein</fullName>
    </submittedName>
</protein>
<dbReference type="InterPro" id="IPR001878">
    <property type="entry name" value="Znf_CCHC"/>
</dbReference>
<accession>A0A5A7UR52</accession>